<proteinExistence type="predicted"/>
<dbReference type="Pfam" id="PF00583">
    <property type="entry name" value="Acetyltransf_1"/>
    <property type="match status" value="1"/>
</dbReference>
<accession>A0A2G1QSV3</accession>
<comment type="caution">
    <text evidence="3">The sequence shown here is derived from an EMBL/GenBank/DDBJ whole genome shotgun (WGS) entry which is preliminary data.</text>
</comment>
<dbReference type="SUPFAM" id="SSF55729">
    <property type="entry name" value="Acyl-CoA N-acyltransferases (Nat)"/>
    <property type="match status" value="1"/>
</dbReference>
<dbReference type="PROSITE" id="PS51186">
    <property type="entry name" value="GNAT"/>
    <property type="match status" value="1"/>
</dbReference>
<evidence type="ECO:0000313" key="4">
    <source>
        <dbReference type="Proteomes" id="UP000221168"/>
    </source>
</evidence>
<dbReference type="AlphaFoldDB" id="A0A2G1QSV3"/>
<dbReference type="InterPro" id="IPR000182">
    <property type="entry name" value="GNAT_dom"/>
</dbReference>
<organism evidence="3 4">
    <name type="scientific">Zhengella mangrovi</name>
    <dbReference type="NCBI Taxonomy" id="1982044"/>
    <lineage>
        <taxon>Bacteria</taxon>
        <taxon>Pseudomonadati</taxon>
        <taxon>Pseudomonadota</taxon>
        <taxon>Alphaproteobacteria</taxon>
        <taxon>Hyphomicrobiales</taxon>
        <taxon>Notoacmeibacteraceae</taxon>
        <taxon>Zhengella</taxon>
    </lineage>
</organism>
<feature type="region of interest" description="Disordered" evidence="1">
    <location>
        <begin position="1"/>
        <end position="36"/>
    </location>
</feature>
<dbReference type="Proteomes" id="UP000221168">
    <property type="component" value="Unassembled WGS sequence"/>
</dbReference>
<keyword evidence="4" id="KW-1185">Reference proteome</keyword>
<dbReference type="CDD" id="cd04301">
    <property type="entry name" value="NAT_SF"/>
    <property type="match status" value="1"/>
</dbReference>
<feature type="domain" description="N-acetyltransferase" evidence="2">
    <location>
        <begin position="90"/>
        <end position="246"/>
    </location>
</feature>
<evidence type="ECO:0000313" key="3">
    <source>
        <dbReference type="EMBL" id="PHP68572.1"/>
    </source>
</evidence>
<dbReference type="Gene3D" id="3.40.630.30">
    <property type="match status" value="1"/>
</dbReference>
<dbReference type="OrthoDB" id="7843527at2"/>
<gene>
    <name evidence="3" type="ORF">CSC94_00750</name>
</gene>
<dbReference type="InterPro" id="IPR016181">
    <property type="entry name" value="Acyl_CoA_acyltransferase"/>
</dbReference>
<reference evidence="3 4" key="1">
    <citation type="submission" date="2017-10" db="EMBL/GenBank/DDBJ databases">
        <title>Sedimentibacterium mangrovi gen. nov., sp. nov., a novel member of family Phyllobacteriacea isolated from mangrove sediment.</title>
        <authorList>
            <person name="Liao H."/>
            <person name="Tian Y."/>
        </authorList>
    </citation>
    <scope>NUCLEOTIDE SEQUENCE [LARGE SCALE GENOMIC DNA]</scope>
    <source>
        <strain evidence="3 4">X9-2-2</strain>
    </source>
</reference>
<evidence type="ECO:0000259" key="2">
    <source>
        <dbReference type="PROSITE" id="PS51186"/>
    </source>
</evidence>
<protein>
    <recommendedName>
        <fullName evidence="2">N-acetyltransferase domain-containing protein</fullName>
    </recommendedName>
</protein>
<dbReference type="EMBL" id="PDVP01000001">
    <property type="protein sequence ID" value="PHP68572.1"/>
    <property type="molecule type" value="Genomic_DNA"/>
</dbReference>
<sequence>MAASRGISRAVKSRGMAPSPIRSRKPSESSNRVKGKRLFRGPDIALQNIHVALPYCCSYQGIDVPWEIREAIEPSGASMTIVSPTVPSPSVIRQLWPHEADLLADHFRRLHPEDRRRRFGFSLSDERVREHAAKALSTRGVVVKGLFIDGALAGAAELWIDAASGDAEAAFSVERAHQQKGHGRRLFNRIIRTARNRGVGSMTIICMPDNPAMIALARSQGATIRLDADGMTGRLDGGLYSPFAIGSEFMTESFAYWLTMQLWSLPRGEARAA</sequence>
<evidence type="ECO:0000256" key="1">
    <source>
        <dbReference type="SAM" id="MobiDB-lite"/>
    </source>
</evidence>
<dbReference type="GO" id="GO:0016747">
    <property type="term" value="F:acyltransferase activity, transferring groups other than amino-acyl groups"/>
    <property type="evidence" value="ECO:0007669"/>
    <property type="project" value="InterPro"/>
</dbReference>
<name>A0A2G1QSV3_9HYPH</name>